<dbReference type="InterPro" id="IPR050281">
    <property type="entry name" value="Flavin_monoamine_oxidase"/>
</dbReference>
<dbReference type="SUPFAM" id="SSF47095">
    <property type="entry name" value="HMG-box"/>
    <property type="match status" value="1"/>
</dbReference>
<accession>A0A1U7LH17</accession>
<dbReference type="GO" id="GO:0008168">
    <property type="term" value="F:methyltransferase activity"/>
    <property type="evidence" value="ECO:0007669"/>
    <property type="project" value="UniProtKB-KW"/>
</dbReference>
<dbReference type="InterPro" id="IPR036388">
    <property type="entry name" value="WH-like_DNA-bd_sf"/>
</dbReference>
<feature type="DNA-binding region" description="HMG box" evidence="3">
    <location>
        <begin position="941"/>
        <end position="1021"/>
    </location>
</feature>
<dbReference type="InterPro" id="IPR002937">
    <property type="entry name" value="Amino_oxidase"/>
</dbReference>
<keyword evidence="8" id="KW-1185">Reference proteome</keyword>
<dbReference type="GO" id="GO:0005634">
    <property type="term" value="C:nucleus"/>
    <property type="evidence" value="ECO:0007669"/>
    <property type="project" value="UniProtKB-UniRule"/>
</dbReference>
<keyword evidence="3" id="KW-0238">DNA-binding</keyword>
<dbReference type="GO" id="GO:0006338">
    <property type="term" value="P:chromatin remodeling"/>
    <property type="evidence" value="ECO:0007669"/>
    <property type="project" value="UniProtKB-ARBA"/>
</dbReference>
<evidence type="ECO:0000313" key="7">
    <source>
        <dbReference type="EMBL" id="OLL21842.1"/>
    </source>
</evidence>
<dbReference type="InterPro" id="IPR007526">
    <property type="entry name" value="SWIRM"/>
</dbReference>
<reference evidence="7 8" key="1">
    <citation type="submission" date="2016-04" db="EMBL/GenBank/DDBJ databases">
        <title>Evolutionary innovation and constraint leading to complex multicellularity in the Ascomycota.</title>
        <authorList>
            <person name="Cisse O."/>
            <person name="Nguyen A."/>
            <person name="Hewitt D.A."/>
            <person name="Jedd G."/>
            <person name="Stajich J.E."/>
        </authorList>
    </citation>
    <scope>NUCLEOTIDE SEQUENCE [LARGE SCALE GENOMIC DNA]</scope>
    <source>
        <strain evidence="7 8">DAH-3</strain>
    </source>
</reference>
<feature type="compositionally biased region" description="Acidic residues" evidence="4">
    <location>
        <begin position="1085"/>
        <end position="1104"/>
    </location>
</feature>
<dbReference type="Pfam" id="PF04433">
    <property type="entry name" value="SWIRM"/>
    <property type="match status" value="1"/>
</dbReference>
<feature type="region of interest" description="Disordered" evidence="4">
    <location>
        <begin position="127"/>
        <end position="155"/>
    </location>
</feature>
<dbReference type="SUPFAM" id="SSF54373">
    <property type="entry name" value="FAD-linked reductases, C-terminal domain"/>
    <property type="match status" value="1"/>
</dbReference>
<evidence type="ECO:0000256" key="3">
    <source>
        <dbReference type="PROSITE-ProRule" id="PRU00267"/>
    </source>
</evidence>
<feature type="domain" description="SWIRM" evidence="6">
    <location>
        <begin position="198"/>
        <end position="293"/>
    </location>
</feature>
<dbReference type="PANTHER" id="PTHR10742:SF386">
    <property type="entry name" value="LYSINE-SPECIFIC HISTONE DEMETHYLASE 1A"/>
    <property type="match status" value="1"/>
</dbReference>
<dbReference type="Gene3D" id="1.10.10.10">
    <property type="entry name" value="Winged helix-like DNA-binding domain superfamily/Winged helix DNA-binding domain"/>
    <property type="match status" value="1"/>
</dbReference>
<feature type="domain" description="HMG box" evidence="5">
    <location>
        <begin position="941"/>
        <end position="1021"/>
    </location>
</feature>
<comment type="caution">
    <text evidence="7">The sequence shown here is derived from an EMBL/GenBank/DDBJ whole genome shotgun (WGS) entry which is preliminary data.</text>
</comment>
<dbReference type="SUPFAM" id="SSF46689">
    <property type="entry name" value="Homeodomain-like"/>
    <property type="match status" value="1"/>
</dbReference>
<dbReference type="GO" id="GO:0050660">
    <property type="term" value="F:flavin adenine dinucleotide binding"/>
    <property type="evidence" value="ECO:0007669"/>
    <property type="project" value="TreeGrafter"/>
</dbReference>
<sequence>MSDSKARQQGPSGNNVFENIQSLAAAAMQQQPSASSQPQVTSHSDHDVWTILQQSNSSNDAAAAANSGAFSSTPFQTWNQYPQLGRTLQAQQSAAYSQFLQYPTSTNDLNQRLVSDDFSASLYSTAHPGVVRPHTGNASTPVHKENSRDSSPMTSAAATDVNAGVRYINGDNVASKSLFRARASIPMNISIEEYERQGIEAAIASRLPSHSLHPSEEQLLKDYTTNADIVVYIGLRNSMLRLWLKNPMIAVTKYEAVGVAREDRYLELAGKCYEWLVRNGYINFGCLNLQINPLSTTESTTRRKTVVIVGAGMAGLGCARQLDGLFQQFAEKFEQPPQIIVLEGRGRVGGRIYSYPLQSKTSSALSEVAAYPSDLPSAVDLGAYVVTGFDHGNPMSVLVRRQLALHYHTLRHHTDIYDIDGTPVDKTTDIRAENLFNDIVDRASVFKQRRSMAQNNEFIKGGITVETLETSEAMGTNMIPMLSANVDKVTGKPTAADGASASVSMEDTVSRLGFECNLNAQSAPPFDPSDILQTQFPSLGDTMDKCLSQYQQLAHLSPLDLRLLNWHYANLEYANATNLSNLSLKHWDQDDGNEFRGAHSTIIGGYHQVIKGLALAPRKLDIRLNHTITKISYKESTPPDSSPPSVQIICENGETVAADAVVITVPLGVLKSKSIDFDPRLPNWKADAIQSLGFGLLNKLVLVFDEVFWDTNTDLVGLLRMPLGNETEQQNYSSNRGQFYMFWNCVATTGKPVLIALMAGDAARNSEVTSDDDLITEAVTALSRMYPEKRPIPQPIESIITRWSRDKFSRGSYSFVAKHATGEDYDFLAKPISNKVFFAGEATCRTHPATVHGAYISGLRAASEVLEKLIGQIQMPIDHPLIPEKTQVEPPQIAGIKRKHGLDTNYRAQAHAMKKARLEKRDEWLNQQIVTRFGPKPVAPVKGATNPFLIFQKECWVEVKEKAETERIQVTGDKDFKLSRDEVRAKLGQTWRGMPEENKHPFKIRAIANKATNTDQMTTYKTSLARWEADVDNYRKTLNDAMEEQGVPPEEQEIARLAELEERLEAQIREEQRRQRAMTMRGIDEDSNSDSSEYQEDQEDGTYK</sequence>
<dbReference type="PANTHER" id="PTHR10742">
    <property type="entry name" value="FLAVIN MONOAMINE OXIDASE"/>
    <property type="match status" value="1"/>
</dbReference>
<dbReference type="CDD" id="cd00084">
    <property type="entry name" value="HMG-box_SF"/>
    <property type="match status" value="1"/>
</dbReference>
<organism evidence="7 8">
    <name type="scientific">Neolecta irregularis (strain DAH-3)</name>
    <dbReference type="NCBI Taxonomy" id="1198029"/>
    <lineage>
        <taxon>Eukaryota</taxon>
        <taxon>Fungi</taxon>
        <taxon>Dikarya</taxon>
        <taxon>Ascomycota</taxon>
        <taxon>Taphrinomycotina</taxon>
        <taxon>Neolectales</taxon>
        <taxon>Neolectaceae</taxon>
        <taxon>Neolecta</taxon>
    </lineage>
</organism>
<keyword evidence="3" id="KW-0539">Nucleus</keyword>
<dbReference type="GO" id="GO:0010468">
    <property type="term" value="P:regulation of gene expression"/>
    <property type="evidence" value="ECO:0007669"/>
    <property type="project" value="UniProtKB-ARBA"/>
</dbReference>
<comment type="similarity">
    <text evidence="1">Belongs to the flavin monoamine oxidase family.</text>
</comment>
<name>A0A1U7LH17_NEOID</name>
<dbReference type="InterPro" id="IPR009071">
    <property type="entry name" value="HMG_box_dom"/>
</dbReference>
<dbReference type="AlphaFoldDB" id="A0A1U7LH17"/>
<dbReference type="InterPro" id="IPR036188">
    <property type="entry name" value="FAD/NAD-bd_sf"/>
</dbReference>
<dbReference type="Pfam" id="PF09011">
    <property type="entry name" value="HMG_box_2"/>
    <property type="match status" value="1"/>
</dbReference>
<evidence type="ECO:0000256" key="4">
    <source>
        <dbReference type="SAM" id="MobiDB-lite"/>
    </source>
</evidence>
<keyword evidence="7" id="KW-0489">Methyltransferase</keyword>
<dbReference type="GO" id="GO:0016491">
    <property type="term" value="F:oxidoreductase activity"/>
    <property type="evidence" value="ECO:0007669"/>
    <property type="project" value="UniProtKB-KW"/>
</dbReference>
<dbReference type="OrthoDB" id="9982100at2759"/>
<dbReference type="PROSITE" id="PS50118">
    <property type="entry name" value="HMG_BOX_2"/>
    <property type="match status" value="1"/>
</dbReference>
<dbReference type="PROSITE" id="PS50934">
    <property type="entry name" value="SWIRM"/>
    <property type="match status" value="1"/>
</dbReference>
<dbReference type="Proteomes" id="UP000186594">
    <property type="component" value="Unassembled WGS sequence"/>
</dbReference>
<dbReference type="Gene3D" id="3.90.660.10">
    <property type="match status" value="1"/>
</dbReference>
<dbReference type="OMA" id="WCAENPF"/>
<protein>
    <submittedName>
        <fullName evidence="7">Lysine-specific histone demethylase 1A</fullName>
    </submittedName>
</protein>
<evidence type="ECO:0000256" key="2">
    <source>
        <dbReference type="ARBA" id="ARBA00023002"/>
    </source>
</evidence>
<dbReference type="Pfam" id="PF01593">
    <property type="entry name" value="Amino_oxidase"/>
    <property type="match status" value="1"/>
</dbReference>
<dbReference type="GO" id="GO:0003677">
    <property type="term" value="F:DNA binding"/>
    <property type="evidence" value="ECO:0007669"/>
    <property type="project" value="UniProtKB-UniRule"/>
</dbReference>
<dbReference type="SUPFAM" id="SSF51905">
    <property type="entry name" value="FAD/NAD(P)-binding domain"/>
    <property type="match status" value="1"/>
</dbReference>
<gene>
    <name evidence="7" type="ORF">NEOLI_000445</name>
</gene>
<proteinExistence type="inferred from homology"/>
<keyword evidence="2" id="KW-0560">Oxidoreductase</keyword>
<dbReference type="GO" id="GO:0003682">
    <property type="term" value="F:chromatin binding"/>
    <property type="evidence" value="ECO:0007669"/>
    <property type="project" value="TreeGrafter"/>
</dbReference>
<dbReference type="Gene3D" id="1.10.30.10">
    <property type="entry name" value="High mobility group box domain"/>
    <property type="match status" value="1"/>
</dbReference>
<keyword evidence="7" id="KW-0808">Transferase</keyword>
<dbReference type="Gene3D" id="3.50.50.60">
    <property type="entry name" value="FAD/NAD(P)-binding domain"/>
    <property type="match status" value="2"/>
</dbReference>
<evidence type="ECO:0000256" key="1">
    <source>
        <dbReference type="ARBA" id="ARBA00005995"/>
    </source>
</evidence>
<dbReference type="InterPro" id="IPR036910">
    <property type="entry name" value="HMG_box_dom_sf"/>
</dbReference>
<dbReference type="InterPro" id="IPR009057">
    <property type="entry name" value="Homeodomain-like_sf"/>
</dbReference>
<dbReference type="STRING" id="1198029.A0A1U7LH17"/>
<dbReference type="GO" id="GO:0032259">
    <property type="term" value="P:methylation"/>
    <property type="evidence" value="ECO:0007669"/>
    <property type="project" value="UniProtKB-KW"/>
</dbReference>
<evidence type="ECO:0000259" key="6">
    <source>
        <dbReference type="PROSITE" id="PS50934"/>
    </source>
</evidence>
<evidence type="ECO:0000313" key="8">
    <source>
        <dbReference type="Proteomes" id="UP000186594"/>
    </source>
</evidence>
<feature type="region of interest" description="Disordered" evidence="4">
    <location>
        <begin position="1068"/>
        <end position="1104"/>
    </location>
</feature>
<dbReference type="EMBL" id="LXFE01004217">
    <property type="protein sequence ID" value="OLL21842.1"/>
    <property type="molecule type" value="Genomic_DNA"/>
</dbReference>
<evidence type="ECO:0000259" key="5">
    <source>
        <dbReference type="PROSITE" id="PS50118"/>
    </source>
</evidence>